<sequence>MLMRNNWQQPMLVTLNFFHVFFHFACNFPEIFLLLKLCFA</sequence>
<dbReference type="Proteomes" id="UP000280834">
    <property type="component" value="Unassembled WGS sequence"/>
</dbReference>
<feature type="transmembrane region" description="Helical" evidence="1">
    <location>
        <begin position="20"/>
        <end position="39"/>
    </location>
</feature>
<dbReference type="AlphaFoldDB" id="A0A3P7UW94"/>
<accession>A0A3P7UW94</accession>
<keyword evidence="1" id="KW-1133">Transmembrane helix</keyword>
<protein>
    <submittedName>
        <fullName evidence="2">Uncharacterized protein</fullName>
    </submittedName>
</protein>
<gene>
    <name evidence="2" type="ORF">BTMF_LOCUS10566</name>
</gene>
<keyword evidence="1" id="KW-0812">Transmembrane</keyword>
<reference evidence="2 3" key="1">
    <citation type="submission" date="2018-11" db="EMBL/GenBank/DDBJ databases">
        <authorList>
            <consortium name="Pathogen Informatics"/>
        </authorList>
    </citation>
    <scope>NUCLEOTIDE SEQUENCE [LARGE SCALE GENOMIC DNA]</scope>
</reference>
<organism evidence="2 3">
    <name type="scientific">Brugia timori</name>
    <dbReference type="NCBI Taxonomy" id="42155"/>
    <lineage>
        <taxon>Eukaryota</taxon>
        <taxon>Metazoa</taxon>
        <taxon>Ecdysozoa</taxon>
        <taxon>Nematoda</taxon>
        <taxon>Chromadorea</taxon>
        <taxon>Rhabditida</taxon>
        <taxon>Spirurina</taxon>
        <taxon>Spiruromorpha</taxon>
        <taxon>Filarioidea</taxon>
        <taxon>Onchocercidae</taxon>
        <taxon>Brugia</taxon>
    </lineage>
</organism>
<evidence type="ECO:0000313" key="2">
    <source>
        <dbReference type="EMBL" id="VDO35979.1"/>
    </source>
</evidence>
<evidence type="ECO:0000313" key="3">
    <source>
        <dbReference type="Proteomes" id="UP000280834"/>
    </source>
</evidence>
<evidence type="ECO:0000256" key="1">
    <source>
        <dbReference type="SAM" id="Phobius"/>
    </source>
</evidence>
<name>A0A3P7UW94_9BILA</name>
<keyword evidence="3" id="KW-1185">Reference proteome</keyword>
<keyword evidence="1" id="KW-0472">Membrane</keyword>
<dbReference type="EMBL" id="UZAG01017672">
    <property type="protein sequence ID" value="VDO35979.1"/>
    <property type="molecule type" value="Genomic_DNA"/>
</dbReference>
<proteinExistence type="predicted"/>